<name>A0ACC2SW04_9FUNG</name>
<proteinExistence type="predicted"/>
<sequence length="305" mass="32866">MAEVEVVEEDQFGDFAAIQTNSVWGLARLSSATRLPEGSQHLSYIYDPDAGKEVDVYVIDSGIKIDHPEFGGRALWGVNFANKQNTDEYGHGTHVAGIIGSTTYGVVKSSTLFAVKVGSDKKRPKVKRVIAGIDWVLKNRRKGKGCVINLSLSTPYSDAFSNVLRAANNLNCVVTAAAGNRNMDACNVLPASCPKVITVGASTSDDARAKSSSWGKCLNVFAPGEQFFLSPSRAALALIPAPPWLLLTWRGWQQMSCQRQETTPLTTFPSTLLNFPSAISCTMSAKGHPTCWSAILALYSFGVKS</sequence>
<dbReference type="EMBL" id="QTSX02004297">
    <property type="protein sequence ID" value="KAJ9066287.1"/>
    <property type="molecule type" value="Genomic_DNA"/>
</dbReference>
<gene>
    <name evidence="1" type="ORF">DSO57_1010925</name>
</gene>
<dbReference type="Proteomes" id="UP001165960">
    <property type="component" value="Unassembled WGS sequence"/>
</dbReference>
<organism evidence="1 2">
    <name type="scientific">Entomophthora muscae</name>
    <dbReference type="NCBI Taxonomy" id="34485"/>
    <lineage>
        <taxon>Eukaryota</taxon>
        <taxon>Fungi</taxon>
        <taxon>Fungi incertae sedis</taxon>
        <taxon>Zoopagomycota</taxon>
        <taxon>Entomophthoromycotina</taxon>
        <taxon>Entomophthoromycetes</taxon>
        <taxon>Entomophthorales</taxon>
        <taxon>Entomophthoraceae</taxon>
        <taxon>Entomophthora</taxon>
    </lineage>
</organism>
<accession>A0ACC2SW04</accession>
<keyword evidence="2" id="KW-1185">Reference proteome</keyword>
<evidence type="ECO:0000313" key="1">
    <source>
        <dbReference type="EMBL" id="KAJ9066287.1"/>
    </source>
</evidence>
<comment type="caution">
    <text evidence="1">The sequence shown here is derived from an EMBL/GenBank/DDBJ whole genome shotgun (WGS) entry which is preliminary data.</text>
</comment>
<evidence type="ECO:0000313" key="2">
    <source>
        <dbReference type="Proteomes" id="UP001165960"/>
    </source>
</evidence>
<protein>
    <submittedName>
        <fullName evidence="1">Uncharacterized protein</fullName>
    </submittedName>
</protein>
<reference evidence="1" key="1">
    <citation type="submission" date="2022-04" db="EMBL/GenBank/DDBJ databases">
        <title>Genome of the entomopathogenic fungus Entomophthora muscae.</title>
        <authorList>
            <person name="Elya C."/>
            <person name="Lovett B.R."/>
            <person name="Lee E."/>
            <person name="Macias A.M."/>
            <person name="Hajek A.E."/>
            <person name="De Bivort B.L."/>
            <person name="Kasson M.T."/>
            <person name="De Fine Licht H.H."/>
            <person name="Stajich J.E."/>
        </authorList>
    </citation>
    <scope>NUCLEOTIDE SEQUENCE</scope>
    <source>
        <strain evidence="1">Berkeley</strain>
    </source>
</reference>